<protein>
    <submittedName>
        <fullName evidence="2">Uncharacterized protein</fullName>
    </submittedName>
</protein>
<feature type="region of interest" description="Disordered" evidence="1">
    <location>
        <begin position="273"/>
        <end position="312"/>
    </location>
</feature>
<dbReference type="AlphaFoldDB" id="A0A812N6T8"/>
<dbReference type="Proteomes" id="UP000604046">
    <property type="component" value="Unassembled WGS sequence"/>
</dbReference>
<feature type="compositionally biased region" description="Low complexity" evidence="1">
    <location>
        <begin position="273"/>
        <end position="287"/>
    </location>
</feature>
<reference evidence="2" key="1">
    <citation type="submission" date="2021-02" db="EMBL/GenBank/DDBJ databases">
        <authorList>
            <person name="Dougan E. K."/>
            <person name="Rhodes N."/>
            <person name="Thang M."/>
            <person name="Chan C."/>
        </authorList>
    </citation>
    <scope>NUCLEOTIDE SEQUENCE</scope>
</reference>
<sequence length="312" mass="34263">MAFMQRRLPPLQRVFLNLDSKKPAASQSTLRRCRSFSDFTPFELSEVTLGSSFELGAKPCVAPVSQASDAVRGDQRGPESEAEDLPVTFPDTDDEEAVAWVEAQSANTVAPPAEDTASIDGLWLTPLAESAATAKDVPDYMPQRVAGFQHGFCNMPSGFTSFPNKGYASVNCGNTSTAQAFHNAWRNRMLTAPAGGSQQVDSVRLQVQGMQMNMEKWCGSHMHPDEKPTVSPQVLSTSMARPQTNRTTFQPSAEEQVTRAQRTGTMAMKKARAMMPAVDLQPTVPNVRPRRGRRFPRSSARPENRSQARRDS</sequence>
<evidence type="ECO:0000313" key="3">
    <source>
        <dbReference type="Proteomes" id="UP000604046"/>
    </source>
</evidence>
<organism evidence="2 3">
    <name type="scientific">Symbiodinium natans</name>
    <dbReference type="NCBI Taxonomy" id="878477"/>
    <lineage>
        <taxon>Eukaryota</taxon>
        <taxon>Sar</taxon>
        <taxon>Alveolata</taxon>
        <taxon>Dinophyceae</taxon>
        <taxon>Suessiales</taxon>
        <taxon>Symbiodiniaceae</taxon>
        <taxon>Symbiodinium</taxon>
    </lineage>
</organism>
<comment type="caution">
    <text evidence="2">The sequence shown here is derived from an EMBL/GenBank/DDBJ whole genome shotgun (WGS) entry which is preliminary data.</text>
</comment>
<evidence type="ECO:0000313" key="2">
    <source>
        <dbReference type="EMBL" id="CAE7305502.1"/>
    </source>
</evidence>
<feature type="compositionally biased region" description="Basic and acidic residues" evidence="1">
    <location>
        <begin position="300"/>
        <end position="312"/>
    </location>
</feature>
<gene>
    <name evidence="2" type="ORF">SNAT2548_LOCUS16058</name>
</gene>
<name>A0A812N6T8_9DINO</name>
<feature type="region of interest" description="Disordered" evidence="1">
    <location>
        <begin position="66"/>
        <end position="85"/>
    </location>
</feature>
<feature type="region of interest" description="Disordered" evidence="1">
    <location>
        <begin position="240"/>
        <end position="260"/>
    </location>
</feature>
<evidence type="ECO:0000256" key="1">
    <source>
        <dbReference type="SAM" id="MobiDB-lite"/>
    </source>
</evidence>
<dbReference type="EMBL" id="CAJNDS010002072">
    <property type="protein sequence ID" value="CAE7305502.1"/>
    <property type="molecule type" value="Genomic_DNA"/>
</dbReference>
<keyword evidence="3" id="KW-1185">Reference proteome</keyword>
<accession>A0A812N6T8</accession>
<proteinExistence type="predicted"/>